<dbReference type="SMART" id="SM00345">
    <property type="entry name" value="HTH_GNTR"/>
    <property type="match status" value="1"/>
</dbReference>
<dbReference type="CDD" id="cd07377">
    <property type="entry name" value="WHTH_GntR"/>
    <property type="match status" value="1"/>
</dbReference>
<dbReference type="PRINTS" id="PR00035">
    <property type="entry name" value="HTHGNTR"/>
</dbReference>
<dbReference type="InterPro" id="IPR036390">
    <property type="entry name" value="WH_DNA-bd_sf"/>
</dbReference>
<gene>
    <name evidence="5" type="ORF">DXC93_05940</name>
</gene>
<sequence>MNITHQNITEQIVNYFKQKIESGEWKVGEKIPSENQLTQMLGVSRASVRSAMNQLIGIGVLESVHGKGTYLLDDQIEDNLGGNSRITAEDCRDVLKVLEFRRIVESEACYMATLYQSEDLIVDLKKCLKTMIESKDDIEKFVIADIKFHHKICKASQNPLLEKCMYRVFEENKKSQQLTRKTFGFRDGIIYHEKIIEAIEAGDARLARHYMYQHLQNGIDRVVEQQKET</sequence>
<reference evidence="5 6" key="1">
    <citation type="submission" date="2018-08" db="EMBL/GenBank/DDBJ databases">
        <title>A genome reference for cultivated species of the human gut microbiota.</title>
        <authorList>
            <person name="Zou Y."/>
            <person name="Xue W."/>
            <person name="Luo G."/>
        </authorList>
    </citation>
    <scope>NUCLEOTIDE SEQUENCE [LARGE SCALE GENOMIC DNA]</scope>
    <source>
        <strain evidence="5 6">TF09-3</strain>
    </source>
</reference>
<feature type="domain" description="HTH gntR-type" evidence="4">
    <location>
        <begin position="6"/>
        <end position="74"/>
    </location>
</feature>
<dbReference type="Gene3D" id="1.20.120.530">
    <property type="entry name" value="GntR ligand-binding domain-like"/>
    <property type="match status" value="1"/>
</dbReference>
<dbReference type="SUPFAM" id="SSF48008">
    <property type="entry name" value="GntR ligand-binding domain-like"/>
    <property type="match status" value="1"/>
</dbReference>
<evidence type="ECO:0000313" key="6">
    <source>
        <dbReference type="Proteomes" id="UP000261324"/>
    </source>
</evidence>
<dbReference type="InterPro" id="IPR011711">
    <property type="entry name" value="GntR_C"/>
</dbReference>
<dbReference type="Pfam" id="PF00392">
    <property type="entry name" value="GntR"/>
    <property type="match status" value="1"/>
</dbReference>
<evidence type="ECO:0000313" key="5">
    <source>
        <dbReference type="EMBL" id="RGK84583.1"/>
    </source>
</evidence>
<evidence type="ECO:0000256" key="2">
    <source>
        <dbReference type="ARBA" id="ARBA00023125"/>
    </source>
</evidence>
<dbReference type="AlphaFoldDB" id="A0A3E4PXI8"/>
<dbReference type="PANTHER" id="PTHR43537:SF5">
    <property type="entry name" value="UXU OPERON TRANSCRIPTIONAL REGULATOR"/>
    <property type="match status" value="1"/>
</dbReference>
<dbReference type="SUPFAM" id="SSF46785">
    <property type="entry name" value="Winged helix' DNA-binding domain"/>
    <property type="match status" value="1"/>
</dbReference>
<dbReference type="EMBL" id="QSRA01000006">
    <property type="protein sequence ID" value="RGK84583.1"/>
    <property type="molecule type" value="Genomic_DNA"/>
</dbReference>
<protein>
    <submittedName>
        <fullName evidence="5">FadR family transcriptional regulator</fullName>
    </submittedName>
</protein>
<dbReference type="GO" id="GO:0003700">
    <property type="term" value="F:DNA-binding transcription factor activity"/>
    <property type="evidence" value="ECO:0007669"/>
    <property type="project" value="InterPro"/>
</dbReference>
<keyword evidence="2" id="KW-0238">DNA-binding</keyword>
<evidence type="ECO:0000256" key="1">
    <source>
        <dbReference type="ARBA" id="ARBA00023015"/>
    </source>
</evidence>
<evidence type="ECO:0000256" key="3">
    <source>
        <dbReference type="ARBA" id="ARBA00023163"/>
    </source>
</evidence>
<comment type="caution">
    <text evidence="5">The sequence shown here is derived from an EMBL/GenBank/DDBJ whole genome shotgun (WGS) entry which is preliminary data.</text>
</comment>
<dbReference type="InterPro" id="IPR036388">
    <property type="entry name" value="WH-like_DNA-bd_sf"/>
</dbReference>
<dbReference type="PANTHER" id="PTHR43537">
    <property type="entry name" value="TRANSCRIPTIONAL REGULATOR, GNTR FAMILY"/>
    <property type="match status" value="1"/>
</dbReference>
<keyword evidence="3" id="KW-0804">Transcription</keyword>
<accession>A0A3E4PXI8</accession>
<keyword evidence="1" id="KW-0805">Transcription regulation</keyword>
<dbReference type="Pfam" id="PF07729">
    <property type="entry name" value="FCD"/>
    <property type="match status" value="1"/>
</dbReference>
<dbReference type="InterPro" id="IPR008920">
    <property type="entry name" value="TF_FadR/GntR_C"/>
</dbReference>
<proteinExistence type="predicted"/>
<dbReference type="Proteomes" id="UP000261324">
    <property type="component" value="Unassembled WGS sequence"/>
</dbReference>
<organism evidence="5 6">
    <name type="scientific">Dorea formicigenerans</name>
    <dbReference type="NCBI Taxonomy" id="39486"/>
    <lineage>
        <taxon>Bacteria</taxon>
        <taxon>Bacillati</taxon>
        <taxon>Bacillota</taxon>
        <taxon>Clostridia</taxon>
        <taxon>Lachnospirales</taxon>
        <taxon>Lachnospiraceae</taxon>
        <taxon>Dorea</taxon>
    </lineage>
</organism>
<name>A0A3E4PXI8_9FIRM</name>
<dbReference type="RefSeq" id="WP_117659380.1">
    <property type="nucleotide sequence ID" value="NZ_QSRA01000006.1"/>
</dbReference>
<dbReference type="InterPro" id="IPR000524">
    <property type="entry name" value="Tscrpt_reg_HTH_GntR"/>
</dbReference>
<dbReference type="GO" id="GO:0003677">
    <property type="term" value="F:DNA binding"/>
    <property type="evidence" value="ECO:0007669"/>
    <property type="project" value="UniProtKB-KW"/>
</dbReference>
<evidence type="ECO:0000259" key="4">
    <source>
        <dbReference type="PROSITE" id="PS50949"/>
    </source>
</evidence>
<dbReference type="SMART" id="SM00895">
    <property type="entry name" value="FCD"/>
    <property type="match status" value="1"/>
</dbReference>
<dbReference type="PROSITE" id="PS50949">
    <property type="entry name" value="HTH_GNTR"/>
    <property type="match status" value="1"/>
</dbReference>
<dbReference type="Gene3D" id="1.10.10.10">
    <property type="entry name" value="Winged helix-like DNA-binding domain superfamily/Winged helix DNA-binding domain"/>
    <property type="match status" value="1"/>
</dbReference>